<name>M7XAZ4_9BACT</name>
<keyword evidence="3" id="KW-1185">Reference proteome</keyword>
<evidence type="ECO:0000313" key="2">
    <source>
        <dbReference type="EMBL" id="EMS34605.1"/>
    </source>
</evidence>
<dbReference type="AlphaFoldDB" id="M7XAZ4"/>
<sequence length="70" mass="8007">MPGKSIGQPDEGMLITRSQTKKPDAFLYRCTRLKPFGRFFLHTLFCLASCVLCLESYFSNLHLSGNNFCR</sequence>
<comment type="caution">
    <text evidence="2">The sequence shown here is derived from an EMBL/GenBank/DDBJ whole genome shotgun (WGS) entry which is preliminary data.</text>
</comment>
<accession>M7XAZ4</accession>
<dbReference type="Proteomes" id="UP000010953">
    <property type="component" value="Unassembled WGS sequence"/>
</dbReference>
<keyword evidence="1" id="KW-1133">Transmembrane helix</keyword>
<dbReference type="EMBL" id="AMZY02000005">
    <property type="protein sequence ID" value="EMS34605.1"/>
    <property type="molecule type" value="Genomic_DNA"/>
</dbReference>
<dbReference type="STRING" id="1239962.C943_03292"/>
<gene>
    <name evidence="2" type="ORF">C943_03292</name>
</gene>
<keyword evidence="1" id="KW-0472">Membrane</keyword>
<evidence type="ECO:0000313" key="3">
    <source>
        <dbReference type="Proteomes" id="UP000010953"/>
    </source>
</evidence>
<keyword evidence="1" id="KW-0812">Transmembrane</keyword>
<dbReference type="InParanoid" id="M7XAZ4"/>
<reference evidence="2" key="1">
    <citation type="submission" date="2013-01" db="EMBL/GenBank/DDBJ databases">
        <title>Genome assembly of Mariniradius saccharolyticus AK6.</title>
        <authorList>
            <person name="Vaidya B."/>
            <person name="Khatri I."/>
            <person name="Tanuku N.R.S."/>
            <person name="Subramanian S."/>
            <person name="Pinnaka A."/>
        </authorList>
    </citation>
    <scope>NUCLEOTIDE SEQUENCE [LARGE SCALE GENOMIC DNA]</scope>
    <source>
        <strain evidence="2">AK6</strain>
    </source>
</reference>
<feature type="transmembrane region" description="Helical" evidence="1">
    <location>
        <begin position="39"/>
        <end position="58"/>
    </location>
</feature>
<evidence type="ECO:0000256" key="1">
    <source>
        <dbReference type="SAM" id="Phobius"/>
    </source>
</evidence>
<proteinExistence type="predicted"/>
<protein>
    <submittedName>
        <fullName evidence="2">Uncharacterized protein</fullName>
    </submittedName>
</protein>
<organism evidence="2 3">
    <name type="scientific">Mariniradius saccharolyticus AK6</name>
    <dbReference type="NCBI Taxonomy" id="1239962"/>
    <lineage>
        <taxon>Bacteria</taxon>
        <taxon>Pseudomonadati</taxon>
        <taxon>Bacteroidota</taxon>
        <taxon>Cytophagia</taxon>
        <taxon>Cytophagales</taxon>
        <taxon>Cyclobacteriaceae</taxon>
        <taxon>Mariniradius</taxon>
    </lineage>
</organism>